<feature type="region of interest" description="Disordered" evidence="1">
    <location>
        <begin position="42"/>
        <end position="62"/>
    </location>
</feature>
<gene>
    <name evidence="2" type="ORF">EHI47_32105</name>
</gene>
<evidence type="ECO:0000256" key="1">
    <source>
        <dbReference type="SAM" id="MobiDB-lite"/>
    </source>
</evidence>
<dbReference type="EMBL" id="SBHX01000081">
    <property type="protein sequence ID" value="RWX23031.1"/>
    <property type="molecule type" value="Genomic_DNA"/>
</dbReference>
<proteinExistence type="predicted"/>
<evidence type="ECO:0000313" key="2">
    <source>
        <dbReference type="EMBL" id="RWX23031.1"/>
    </source>
</evidence>
<dbReference type="Proteomes" id="UP000283817">
    <property type="component" value="Unassembled WGS sequence"/>
</dbReference>
<reference evidence="2 3" key="1">
    <citation type="submission" date="2019-01" db="EMBL/GenBank/DDBJ databases">
        <title>RHIZO-ID as a novel technology for direct rhizobia identification.</title>
        <authorList>
            <person name="De Meyer S.E."/>
        </authorList>
    </citation>
    <scope>NUCLEOTIDE SEQUENCE [LARGE SCALE GENOMIC DNA]</scope>
    <source>
        <strain evidence="2 3">WSM448</strain>
    </source>
</reference>
<dbReference type="AlphaFoldDB" id="A0A444HLV6"/>
<protein>
    <submittedName>
        <fullName evidence="2">Uncharacterized protein</fullName>
    </submittedName>
</protein>
<feature type="region of interest" description="Disordered" evidence="1">
    <location>
        <begin position="1"/>
        <end position="27"/>
    </location>
</feature>
<comment type="caution">
    <text evidence="2">The sequence shown here is derived from an EMBL/GenBank/DDBJ whole genome shotgun (WGS) entry which is preliminary data.</text>
</comment>
<name>A0A444HLV6_RHILE</name>
<sequence length="62" mass="6821">MALENGLSRVRSDPHARFLGGGGAAMPRCYPTRRVQNGCQREIEPRPEGTRPLAISDGHETF</sequence>
<accession>A0A444HLV6</accession>
<evidence type="ECO:0000313" key="3">
    <source>
        <dbReference type="Proteomes" id="UP000283817"/>
    </source>
</evidence>
<organism evidence="2 3">
    <name type="scientific">Rhizobium leguminosarum</name>
    <dbReference type="NCBI Taxonomy" id="384"/>
    <lineage>
        <taxon>Bacteria</taxon>
        <taxon>Pseudomonadati</taxon>
        <taxon>Pseudomonadota</taxon>
        <taxon>Alphaproteobacteria</taxon>
        <taxon>Hyphomicrobiales</taxon>
        <taxon>Rhizobiaceae</taxon>
        <taxon>Rhizobium/Agrobacterium group</taxon>
        <taxon>Rhizobium</taxon>
    </lineage>
</organism>